<sequence>MDRFSMTSPALIAHPLERKLEDRAIKRARVLEILDAAARDSVLLTSHTTLSWYLDGSRIGISLAGDPIAALLVTHDGDHLVTFNNEAQRLIAEEIPAGVTVHEIPWHGSLSDVASWLGPGIFPATESELATPLRLARRSLLPGELSRYELLCRDSATILTDVLSQATPQTTERQIAAALAERVVAAGADPLVLLTSGASRAAFRHPLPTDSALGRRAMAVVCARRDGMIANVTRWVRFDDGTSAERDAEARIANVESDIFDATVPGASIAHVFSEIQAAYPRHGFGPDQWQLHHQGGPAGYAGRDPRATVAVADTIALNQPFTWNPSGPGVKIEDTVLLSSEGIRPLSVDHRWPTTKVNGIDRPITLQR</sequence>
<name>A0A2V5JGS3_9MICC</name>
<protein>
    <submittedName>
        <fullName evidence="2">Peptidase M24</fullName>
    </submittedName>
</protein>
<evidence type="ECO:0000259" key="1">
    <source>
        <dbReference type="Pfam" id="PF00557"/>
    </source>
</evidence>
<dbReference type="EMBL" id="QJVC01000004">
    <property type="protein sequence ID" value="PYI39037.1"/>
    <property type="molecule type" value="Genomic_DNA"/>
</dbReference>
<dbReference type="Gene3D" id="3.90.230.10">
    <property type="entry name" value="Creatinase/methionine aminopeptidase superfamily"/>
    <property type="match status" value="1"/>
</dbReference>
<comment type="caution">
    <text evidence="2">The sequence shown here is derived from an EMBL/GenBank/DDBJ whole genome shotgun (WGS) entry which is preliminary data.</text>
</comment>
<dbReference type="PANTHER" id="PTHR46112">
    <property type="entry name" value="AMINOPEPTIDASE"/>
    <property type="match status" value="1"/>
</dbReference>
<evidence type="ECO:0000313" key="2">
    <source>
        <dbReference type="EMBL" id="PYI39037.1"/>
    </source>
</evidence>
<dbReference type="AlphaFoldDB" id="A0A2V5JGS3"/>
<dbReference type="Pfam" id="PF00557">
    <property type="entry name" value="Peptidase_M24"/>
    <property type="match status" value="1"/>
</dbReference>
<proteinExistence type="predicted"/>
<feature type="domain" description="Peptidase M24" evidence="1">
    <location>
        <begin position="155"/>
        <end position="339"/>
    </location>
</feature>
<dbReference type="InterPro" id="IPR000994">
    <property type="entry name" value="Pept_M24"/>
</dbReference>
<dbReference type="CDD" id="cd01066">
    <property type="entry name" value="APP_MetAP"/>
    <property type="match status" value="1"/>
</dbReference>
<accession>A0A2V5JGS3</accession>
<organism evidence="2 3">
    <name type="scientific">Arthrobacter psychrolactophilus</name>
    <dbReference type="NCBI Taxonomy" id="92442"/>
    <lineage>
        <taxon>Bacteria</taxon>
        <taxon>Bacillati</taxon>
        <taxon>Actinomycetota</taxon>
        <taxon>Actinomycetes</taxon>
        <taxon>Micrococcales</taxon>
        <taxon>Micrococcaceae</taxon>
        <taxon>Arthrobacter</taxon>
    </lineage>
</organism>
<dbReference type="SUPFAM" id="SSF55920">
    <property type="entry name" value="Creatinase/aminopeptidase"/>
    <property type="match status" value="1"/>
</dbReference>
<dbReference type="InterPro" id="IPR050659">
    <property type="entry name" value="Peptidase_M24B"/>
</dbReference>
<dbReference type="PANTHER" id="PTHR46112:SF2">
    <property type="entry name" value="XAA-PRO AMINOPEPTIDASE P-RELATED"/>
    <property type="match status" value="1"/>
</dbReference>
<dbReference type="InterPro" id="IPR036005">
    <property type="entry name" value="Creatinase/aminopeptidase-like"/>
</dbReference>
<keyword evidence="3" id="KW-1185">Reference proteome</keyword>
<evidence type="ECO:0000313" key="3">
    <source>
        <dbReference type="Proteomes" id="UP000247980"/>
    </source>
</evidence>
<dbReference type="Proteomes" id="UP000247980">
    <property type="component" value="Unassembled WGS sequence"/>
</dbReference>
<dbReference type="OrthoDB" id="4850044at2"/>
<reference evidence="2 3" key="1">
    <citation type="submission" date="2018-05" db="EMBL/GenBank/DDBJ databases">
        <title>Genetic diversity of glacier-inhabiting Cryobacterium bacteria in China and description of Cryobacterium mengkeensis sp. nov. and Arthrobacter glacialis sp. nov.</title>
        <authorList>
            <person name="Liu Q."/>
            <person name="Xin Y.-H."/>
        </authorList>
    </citation>
    <scope>NUCLEOTIDE SEQUENCE [LARGE SCALE GENOMIC DNA]</scope>
    <source>
        <strain evidence="2 3">B7</strain>
    </source>
</reference>
<gene>
    <name evidence="2" type="ORF">CVS30_06915</name>
</gene>